<organism evidence="9 10">
    <name type="scientific">Clostridium neuense</name>
    <dbReference type="NCBI Taxonomy" id="1728934"/>
    <lineage>
        <taxon>Bacteria</taxon>
        <taxon>Bacillati</taxon>
        <taxon>Bacillota</taxon>
        <taxon>Clostridia</taxon>
        <taxon>Eubacteriales</taxon>
        <taxon>Clostridiaceae</taxon>
        <taxon>Clostridium</taxon>
    </lineage>
</organism>
<dbReference type="PRINTS" id="PR00502">
    <property type="entry name" value="NUDIXFAMILY"/>
</dbReference>
<evidence type="ECO:0000256" key="2">
    <source>
        <dbReference type="ARBA" id="ARBA00012381"/>
    </source>
</evidence>
<comment type="cofactor">
    <cofactor evidence="1">
        <name>Mg(2+)</name>
        <dbReference type="ChEBI" id="CHEBI:18420"/>
    </cofactor>
</comment>
<evidence type="ECO:0000313" key="9">
    <source>
        <dbReference type="EMBL" id="MFL0250999.1"/>
    </source>
</evidence>
<reference evidence="9 10" key="1">
    <citation type="submission" date="2024-11" db="EMBL/GenBank/DDBJ databases">
        <authorList>
            <person name="Heng Y.C."/>
            <person name="Lim A.C.H."/>
            <person name="Lee J.K.Y."/>
            <person name="Kittelmann S."/>
        </authorList>
    </citation>
    <scope>NUCLEOTIDE SEQUENCE [LARGE SCALE GENOMIC DNA]</scope>
    <source>
        <strain evidence="9 10">WILCCON 0114</strain>
    </source>
</reference>
<comment type="similarity">
    <text evidence="7">Belongs to the Nudix hydrolase family.</text>
</comment>
<evidence type="ECO:0000256" key="1">
    <source>
        <dbReference type="ARBA" id="ARBA00001946"/>
    </source>
</evidence>
<dbReference type="Pfam" id="PF09296">
    <property type="entry name" value="NUDIX-like"/>
    <property type="match status" value="1"/>
</dbReference>
<dbReference type="InterPro" id="IPR015797">
    <property type="entry name" value="NUDIX_hydrolase-like_dom_sf"/>
</dbReference>
<dbReference type="GO" id="GO:0016787">
    <property type="term" value="F:hydrolase activity"/>
    <property type="evidence" value="ECO:0007669"/>
    <property type="project" value="UniProtKB-KW"/>
</dbReference>
<dbReference type="InterPro" id="IPR049734">
    <property type="entry name" value="NudC-like_C"/>
</dbReference>
<dbReference type="Proteomes" id="UP001623592">
    <property type="component" value="Unassembled WGS sequence"/>
</dbReference>
<sequence>MSKFKILPGVFRKSGSGDLCFVFYKGGILAKKVGEDLHIPSFDDIKRLNIEYEGEFFLGELEEKSCFALEATKEAALPKEFGMISLHDVGAFMNEEVFAAAGRAEEILNWDEKHRFCGRCGARTEDKEDELAKVCPSCGNIMYPVICPAIIVGITKGDKLLLAHNKNFKNNMYSIIAGFVEAGETLESAVKREVFEEVGIKVKNIRYYKSSSWPFPNSLMLGFFAEYDSGEIKVDGVEIMEAGWFTKDNFPKGLPKKYSLARQIINEITSKKL</sequence>
<evidence type="ECO:0000256" key="3">
    <source>
        <dbReference type="ARBA" id="ARBA00022723"/>
    </source>
</evidence>
<keyword evidence="6" id="KW-0520">NAD</keyword>
<protein>
    <recommendedName>
        <fullName evidence="2">NAD(+) diphosphatase</fullName>
        <ecNumber evidence="2">3.6.1.22</ecNumber>
    </recommendedName>
</protein>
<dbReference type="RefSeq" id="WP_406787656.1">
    <property type="nucleotide sequence ID" value="NZ_JBJIAA010000008.1"/>
</dbReference>
<evidence type="ECO:0000313" key="10">
    <source>
        <dbReference type="Proteomes" id="UP001623592"/>
    </source>
</evidence>
<dbReference type="CDD" id="cd03429">
    <property type="entry name" value="NUDIX_NADH_pyrophosphatase_Nudt13"/>
    <property type="match status" value="1"/>
</dbReference>
<keyword evidence="3" id="KW-0479">Metal-binding</keyword>
<dbReference type="PROSITE" id="PS51462">
    <property type="entry name" value="NUDIX"/>
    <property type="match status" value="1"/>
</dbReference>
<keyword evidence="10" id="KW-1185">Reference proteome</keyword>
<evidence type="ECO:0000256" key="4">
    <source>
        <dbReference type="ARBA" id="ARBA00022801"/>
    </source>
</evidence>
<dbReference type="Pfam" id="PF00293">
    <property type="entry name" value="NUDIX"/>
    <property type="match status" value="1"/>
</dbReference>
<dbReference type="InterPro" id="IPR000086">
    <property type="entry name" value="NUDIX_hydrolase_dom"/>
</dbReference>
<name>A0ABW8TEQ3_9CLOT</name>
<gene>
    <name evidence="9" type="primary">nudC</name>
    <name evidence="9" type="ORF">ACJDT4_11250</name>
</gene>
<evidence type="ECO:0000256" key="6">
    <source>
        <dbReference type="ARBA" id="ARBA00023027"/>
    </source>
</evidence>
<keyword evidence="5" id="KW-0460">Magnesium</keyword>
<dbReference type="Gene3D" id="3.90.79.20">
    <property type="match status" value="1"/>
</dbReference>
<dbReference type="InterPro" id="IPR020084">
    <property type="entry name" value="NUDIX_hydrolase_CS"/>
</dbReference>
<dbReference type="EMBL" id="JBJIAA010000008">
    <property type="protein sequence ID" value="MFL0250999.1"/>
    <property type="molecule type" value="Genomic_DNA"/>
</dbReference>
<dbReference type="PANTHER" id="PTHR11383:SF3">
    <property type="entry name" value="NAD(P)H PYROPHOSPHATASE NUDT13, MITOCHONDRIAL"/>
    <property type="match status" value="1"/>
</dbReference>
<evidence type="ECO:0000256" key="7">
    <source>
        <dbReference type="RuleBase" id="RU003476"/>
    </source>
</evidence>
<keyword evidence="4 7" id="KW-0378">Hydrolase</keyword>
<dbReference type="InterPro" id="IPR020476">
    <property type="entry name" value="Nudix_hydrolase"/>
</dbReference>
<dbReference type="NCBIfam" id="NF001299">
    <property type="entry name" value="PRK00241.1"/>
    <property type="match status" value="1"/>
</dbReference>
<feature type="domain" description="Nudix hydrolase" evidence="8">
    <location>
        <begin position="144"/>
        <end position="268"/>
    </location>
</feature>
<comment type="caution">
    <text evidence="9">The sequence shown here is derived from an EMBL/GenBank/DDBJ whole genome shotgun (WGS) entry which is preliminary data.</text>
</comment>
<dbReference type="SUPFAM" id="SSF55811">
    <property type="entry name" value="Nudix"/>
    <property type="match status" value="2"/>
</dbReference>
<proteinExistence type="inferred from homology"/>
<dbReference type="PROSITE" id="PS00893">
    <property type="entry name" value="NUDIX_BOX"/>
    <property type="match status" value="1"/>
</dbReference>
<dbReference type="InterPro" id="IPR015375">
    <property type="entry name" value="NADH_PPase-like_N"/>
</dbReference>
<dbReference type="EC" id="3.6.1.22" evidence="2"/>
<accession>A0ABW8TEQ3</accession>
<dbReference type="InterPro" id="IPR015376">
    <property type="entry name" value="Znr_NADH_PPase"/>
</dbReference>
<dbReference type="PANTHER" id="PTHR11383">
    <property type="entry name" value="NUCLEOSIDE DIPHOSPHATE-LINKED MOIETY X MOTIF 13"/>
    <property type="match status" value="1"/>
</dbReference>
<evidence type="ECO:0000256" key="5">
    <source>
        <dbReference type="ARBA" id="ARBA00022842"/>
    </source>
</evidence>
<dbReference type="Pfam" id="PF09297">
    <property type="entry name" value="Zn_ribbon_NUD"/>
    <property type="match status" value="1"/>
</dbReference>
<evidence type="ECO:0000259" key="8">
    <source>
        <dbReference type="PROSITE" id="PS51462"/>
    </source>
</evidence>
<dbReference type="Gene3D" id="3.90.79.10">
    <property type="entry name" value="Nucleoside Triphosphate Pyrophosphohydrolase"/>
    <property type="match status" value="1"/>
</dbReference>